<dbReference type="GO" id="GO:0016838">
    <property type="term" value="F:carbon-oxygen lyase activity, acting on phosphates"/>
    <property type="evidence" value="ECO:0007669"/>
    <property type="project" value="InterPro"/>
</dbReference>
<keyword evidence="2" id="KW-0456">Lyase</keyword>
<keyword evidence="4" id="KW-1185">Reference proteome</keyword>
<protein>
    <submittedName>
        <fullName evidence="3">Isoprenoid synthase domain-containing protein</fullName>
    </submittedName>
</protein>
<dbReference type="SFLD" id="SFLDS00005">
    <property type="entry name" value="Isoprenoid_Synthase_Type_I"/>
    <property type="match status" value="1"/>
</dbReference>
<dbReference type="Gene3D" id="1.10.600.10">
    <property type="entry name" value="Farnesyl Diphosphate Synthase"/>
    <property type="match status" value="1"/>
</dbReference>
<dbReference type="OrthoDB" id="2998174at2759"/>
<reference evidence="3" key="1">
    <citation type="journal article" date="2021" name="New Phytol.">
        <title>Evolutionary innovations through gain and loss of genes in the ectomycorrhizal Boletales.</title>
        <authorList>
            <person name="Wu G."/>
            <person name="Miyauchi S."/>
            <person name="Morin E."/>
            <person name="Kuo A."/>
            <person name="Drula E."/>
            <person name="Varga T."/>
            <person name="Kohler A."/>
            <person name="Feng B."/>
            <person name="Cao Y."/>
            <person name="Lipzen A."/>
            <person name="Daum C."/>
            <person name="Hundley H."/>
            <person name="Pangilinan J."/>
            <person name="Johnson J."/>
            <person name="Barry K."/>
            <person name="LaButti K."/>
            <person name="Ng V."/>
            <person name="Ahrendt S."/>
            <person name="Min B."/>
            <person name="Choi I.G."/>
            <person name="Park H."/>
            <person name="Plett J.M."/>
            <person name="Magnuson J."/>
            <person name="Spatafora J.W."/>
            <person name="Nagy L.G."/>
            <person name="Henrissat B."/>
            <person name="Grigoriev I.V."/>
            <person name="Yang Z.L."/>
            <person name="Xu J."/>
            <person name="Martin F.M."/>
        </authorList>
    </citation>
    <scope>NUCLEOTIDE SEQUENCE</scope>
    <source>
        <strain evidence="3">KKN 215</strain>
    </source>
</reference>
<evidence type="ECO:0000313" key="3">
    <source>
        <dbReference type="EMBL" id="KAH8100284.1"/>
    </source>
</evidence>
<organism evidence="3 4">
    <name type="scientific">Cristinia sonorae</name>
    <dbReference type="NCBI Taxonomy" id="1940300"/>
    <lineage>
        <taxon>Eukaryota</taxon>
        <taxon>Fungi</taxon>
        <taxon>Dikarya</taxon>
        <taxon>Basidiomycota</taxon>
        <taxon>Agaricomycotina</taxon>
        <taxon>Agaricomycetes</taxon>
        <taxon>Agaricomycetidae</taxon>
        <taxon>Agaricales</taxon>
        <taxon>Pleurotineae</taxon>
        <taxon>Stephanosporaceae</taxon>
        <taxon>Cristinia</taxon>
    </lineage>
</organism>
<comment type="similarity">
    <text evidence="1">Belongs to the trichodiene synthase family.</text>
</comment>
<sequence>MKLEPLPKLSQEMTQVREIILDLFRRIGIADRFCFKGFDPLVKNSFADVIRTWDLGLPGHVLSKYERVALFMATTSYHYTSVDFQVYIALYTLLVLLVDDDIMPTHIIREFPARLLDGRPQLHPILTHLTEQLTNVRQYFPLFCANLVTINTLDFVNAEMFVRDEGGPMVQGRTGVGYIDYIRVKNGLGETYAAFIWPQSQFPETRRYVQTFPYIAIYIPLINDIYSFHKETMAAETENYVTQYRAAWTTSAIDSLREIADRVADLHIKIDEILGDSPERRAWDMFCVGYTEFHLHSPRYRLGEIIPEYCLP</sequence>
<evidence type="ECO:0000256" key="2">
    <source>
        <dbReference type="ARBA" id="ARBA00023239"/>
    </source>
</evidence>
<evidence type="ECO:0000256" key="1">
    <source>
        <dbReference type="ARBA" id="ARBA00007946"/>
    </source>
</evidence>
<dbReference type="SUPFAM" id="SSF48576">
    <property type="entry name" value="Terpenoid synthases"/>
    <property type="match status" value="1"/>
</dbReference>
<dbReference type="InterPro" id="IPR024652">
    <property type="entry name" value="Trichodiene_synth"/>
</dbReference>
<evidence type="ECO:0000313" key="4">
    <source>
        <dbReference type="Proteomes" id="UP000813824"/>
    </source>
</evidence>
<dbReference type="InterPro" id="IPR008949">
    <property type="entry name" value="Isoprenoid_synthase_dom_sf"/>
</dbReference>
<accession>A0A8K0UNZ7</accession>
<dbReference type="AlphaFoldDB" id="A0A8K0UNZ7"/>
<comment type="caution">
    <text evidence="3">The sequence shown here is derived from an EMBL/GenBank/DDBJ whole genome shotgun (WGS) entry which is preliminary data.</text>
</comment>
<proteinExistence type="inferred from homology"/>
<dbReference type="Pfam" id="PF06330">
    <property type="entry name" value="TRI5"/>
    <property type="match status" value="1"/>
</dbReference>
<dbReference type="EMBL" id="JAEVFJ010000016">
    <property type="protein sequence ID" value="KAH8100284.1"/>
    <property type="molecule type" value="Genomic_DNA"/>
</dbReference>
<dbReference type="SFLD" id="SFLDG01021">
    <property type="entry name" value="Trichodiene_Synthase_Like"/>
    <property type="match status" value="1"/>
</dbReference>
<name>A0A8K0UNZ7_9AGAR</name>
<dbReference type="Proteomes" id="UP000813824">
    <property type="component" value="Unassembled WGS sequence"/>
</dbReference>
<gene>
    <name evidence="3" type="ORF">BXZ70DRAFT_180378</name>
</gene>